<comment type="caution">
    <text evidence="1">The sequence shown here is derived from an EMBL/GenBank/DDBJ whole genome shotgun (WGS) entry which is preliminary data.</text>
</comment>
<reference evidence="1" key="1">
    <citation type="submission" date="2019-04" db="EMBL/GenBank/DDBJ databases">
        <title>Microbes associate with the intestines of laboratory mice.</title>
        <authorList>
            <person name="Navarre W."/>
            <person name="Wong E."/>
            <person name="Huang K."/>
            <person name="Tropini C."/>
            <person name="Ng K."/>
            <person name="Yu B."/>
        </authorList>
    </citation>
    <scope>NUCLEOTIDE SEQUENCE</scope>
    <source>
        <strain evidence="1">NM04_E33</strain>
    </source>
</reference>
<evidence type="ECO:0000313" key="2">
    <source>
        <dbReference type="Proteomes" id="UP000306319"/>
    </source>
</evidence>
<protein>
    <submittedName>
        <fullName evidence="1">MFS transporter</fullName>
    </submittedName>
</protein>
<name>A0AC61REH6_9BACT</name>
<proteinExistence type="predicted"/>
<organism evidence="1 2">
    <name type="scientific">Lepagella muris</name>
    <dbReference type="NCBI Taxonomy" id="3032870"/>
    <lineage>
        <taxon>Bacteria</taxon>
        <taxon>Pseudomonadati</taxon>
        <taxon>Bacteroidota</taxon>
        <taxon>Bacteroidia</taxon>
        <taxon>Bacteroidales</taxon>
        <taxon>Muribaculaceae</taxon>
        <taxon>Lepagella</taxon>
    </lineage>
</organism>
<evidence type="ECO:0000313" key="1">
    <source>
        <dbReference type="EMBL" id="TGY77109.1"/>
    </source>
</evidence>
<dbReference type="EMBL" id="SRYB01000030">
    <property type="protein sequence ID" value="TGY77109.1"/>
    <property type="molecule type" value="Genomic_DNA"/>
</dbReference>
<dbReference type="Proteomes" id="UP000306319">
    <property type="component" value="Unassembled WGS sequence"/>
</dbReference>
<accession>A0AC61REH6</accession>
<sequence>MSTHKVSPWQWIPTLYMAEGLPYFAVNTLTVLMYVNMGIGMKEMAFYTGWLYLPWVIKPFWSPFVDLIKTKRWWVLIMQFAIAICMGAVAIMLPSSFFFVLTLLVFWIMAFCSATHDIAADGYYMLELSAHDQAAYVGVRSTFYRIASVIGQGGLVIIAGKLEESIGDIPTAWAIVFGLLSLFFLSVTIYHSKFMPIPYRDKLSNKKSVGSIIIEFGHTFKTFFRKKYIWSAIGFMLLYRLPEALCIKLIQPFMASSHSQGGLELSTAQIGIINGTLGVIALLLGGIFGGVVISKGGLKKWLWPMAFSLTLPCGFYCLLAMTQPTNFILISTAVFIEQFGYGFGFSAYMLFLIYFSRGESQTSHYAFCTAFMALGMMIPGMIAGWIYEYLSDIVIFESSQLQGQGFVNFFWIVMLTCLATLWICSKVKIESSFGKKI</sequence>
<keyword evidence="2" id="KW-1185">Reference proteome</keyword>
<gene>
    <name evidence="1" type="ORF">E5331_16050</name>
</gene>